<dbReference type="EMBL" id="JANCYU010000075">
    <property type="protein sequence ID" value="KAK4529092.1"/>
    <property type="molecule type" value="Genomic_DNA"/>
</dbReference>
<reference evidence="8 9" key="1">
    <citation type="submission" date="2022-07" db="EMBL/GenBank/DDBJ databases">
        <title>Genome-wide signatures of adaptation to extreme environments.</title>
        <authorList>
            <person name="Cho C.H."/>
            <person name="Yoon H.S."/>
        </authorList>
    </citation>
    <scope>NUCLEOTIDE SEQUENCE [LARGE SCALE GENOMIC DNA]</scope>
    <source>
        <strain evidence="8 9">108.79 E11</strain>
    </source>
</reference>
<dbReference type="NCBIfam" id="TIGR00043">
    <property type="entry name" value="rRNA maturation RNase YbeY"/>
    <property type="match status" value="1"/>
</dbReference>
<accession>A0AAV9INK5</accession>
<proteinExistence type="inferred from homology"/>
<gene>
    <name evidence="8" type="ORF">GAYE_SCF7681MG7044</name>
</gene>
<dbReference type="Proteomes" id="UP001300502">
    <property type="component" value="Unassembled WGS sequence"/>
</dbReference>
<keyword evidence="9" id="KW-1185">Reference proteome</keyword>
<keyword evidence="6" id="KW-0378">Hydrolase</keyword>
<evidence type="ECO:0000256" key="2">
    <source>
        <dbReference type="ARBA" id="ARBA00010875"/>
    </source>
</evidence>
<dbReference type="PROSITE" id="PS01306">
    <property type="entry name" value="UPF0054"/>
    <property type="match status" value="1"/>
</dbReference>
<evidence type="ECO:0000256" key="7">
    <source>
        <dbReference type="ARBA" id="ARBA00022833"/>
    </source>
</evidence>
<dbReference type="GO" id="GO:0006364">
    <property type="term" value="P:rRNA processing"/>
    <property type="evidence" value="ECO:0007669"/>
    <property type="project" value="InterPro"/>
</dbReference>
<dbReference type="GO" id="GO:0046872">
    <property type="term" value="F:metal ion binding"/>
    <property type="evidence" value="ECO:0007669"/>
    <property type="project" value="UniProtKB-KW"/>
</dbReference>
<dbReference type="Pfam" id="PF02130">
    <property type="entry name" value="YbeY"/>
    <property type="match status" value="1"/>
</dbReference>
<keyword evidence="3" id="KW-0540">Nuclease</keyword>
<protein>
    <submittedName>
        <fullName evidence="8">Uncharacterized protein</fullName>
    </submittedName>
</protein>
<dbReference type="InterPro" id="IPR002036">
    <property type="entry name" value="YbeY"/>
</dbReference>
<comment type="caution">
    <text evidence="8">The sequence shown here is derived from an EMBL/GenBank/DDBJ whole genome shotgun (WGS) entry which is preliminary data.</text>
</comment>
<name>A0AAV9INK5_9RHOD</name>
<dbReference type="InterPro" id="IPR023091">
    <property type="entry name" value="MetalPrtase_cat_dom_sf_prd"/>
</dbReference>
<dbReference type="Gene3D" id="3.40.390.30">
    <property type="entry name" value="Metalloproteases ('zincins'), catalytic domain"/>
    <property type="match status" value="1"/>
</dbReference>
<dbReference type="AlphaFoldDB" id="A0AAV9INK5"/>
<evidence type="ECO:0000256" key="1">
    <source>
        <dbReference type="ARBA" id="ARBA00001947"/>
    </source>
</evidence>
<dbReference type="InterPro" id="IPR020549">
    <property type="entry name" value="YbeY_CS"/>
</dbReference>
<keyword evidence="5" id="KW-0255">Endonuclease</keyword>
<sequence>MALVFCRLRKTFVSKSQVEELCSVISSHFNLKEYEYSVKLTTDRSIRLLNTQFRGIRAATDVLSFPTGLFQRGQLQSYSNVIRKELESLHSDISDLSYEELDLEWKEFRDMGDIVISLPYVKRVAEKRGVKPVYQFTSVLVHGFCHLLGYDHEESLERERMNQVERQCLNTLATVLECHERDLTPLTSQW</sequence>
<dbReference type="GO" id="GO:0004519">
    <property type="term" value="F:endonuclease activity"/>
    <property type="evidence" value="ECO:0007669"/>
    <property type="project" value="UniProtKB-KW"/>
</dbReference>
<dbReference type="SUPFAM" id="SSF55486">
    <property type="entry name" value="Metalloproteases ('zincins'), catalytic domain"/>
    <property type="match status" value="1"/>
</dbReference>
<comment type="similarity">
    <text evidence="2">Belongs to the endoribonuclease YbeY family.</text>
</comment>
<evidence type="ECO:0000256" key="3">
    <source>
        <dbReference type="ARBA" id="ARBA00022722"/>
    </source>
</evidence>
<dbReference type="GO" id="GO:0004222">
    <property type="term" value="F:metalloendopeptidase activity"/>
    <property type="evidence" value="ECO:0007669"/>
    <property type="project" value="InterPro"/>
</dbReference>
<evidence type="ECO:0000256" key="6">
    <source>
        <dbReference type="ARBA" id="ARBA00022801"/>
    </source>
</evidence>
<evidence type="ECO:0000313" key="8">
    <source>
        <dbReference type="EMBL" id="KAK4529092.1"/>
    </source>
</evidence>
<evidence type="ECO:0000256" key="5">
    <source>
        <dbReference type="ARBA" id="ARBA00022759"/>
    </source>
</evidence>
<keyword evidence="4" id="KW-0479">Metal-binding</keyword>
<evidence type="ECO:0000256" key="4">
    <source>
        <dbReference type="ARBA" id="ARBA00022723"/>
    </source>
</evidence>
<dbReference type="PANTHER" id="PTHR46986">
    <property type="entry name" value="ENDORIBONUCLEASE YBEY, CHLOROPLASTIC"/>
    <property type="match status" value="1"/>
</dbReference>
<comment type="cofactor">
    <cofactor evidence="1">
        <name>Zn(2+)</name>
        <dbReference type="ChEBI" id="CHEBI:29105"/>
    </cofactor>
</comment>
<keyword evidence="7" id="KW-0862">Zinc</keyword>
<dbReference type="PANTHER" id="PTHR46986:SF1">
    <property type="entry name" value="ENDORIBONUCLEASE YBEY, CHLOROPLASTIC"/>
    <property type="match status" value="1"/>
</dbReference>
<dbReference type="HAMAP" id="MF_00009">
    <property type="entry name" value="Endoribonucl_YbeY"/>
    <property type="match status" value="1"/>
</dbReference>
<organism evidence="8 9">
    <name type="scientific">Galdieria yellowstonensis</name>
    <dbReference type="NCBI Taxonomy" id="3028027"/>
    <lineage>
        <taxon>Eukaryota</taxon>
        <taxon>Rhodophyta</taxon>
        <taxon>Bangiophyceae</taxon>
        <taxon>Galdieriales</taxon>
        <taxon>Galdieriaceae</taxon>
        <taxon>Galdieria</taxon>
    </lineage>
</organism>
<evidence type="ECO:0000313" key="9">
    <source>
        <dbReference type="Proteomes" id="UP001300502"/>
    </source>
</evidence>